<proteinExistence type="predicted"/>
<protein>
    <recommendedName>
        <fullName evidence="4">Phytase-like domain-containing protein</fullName>
    </recommendedName>
</protein>
<name>A0A7J6MFQ9_PEROL</name>
<dbReference type="OrthoDB" id="10294947at2759"/>
<dbReference type="EMBL" id="JABAHT010000010">
    <property type="protein sequence ID" value="KAF4670403.1"/>
    <property type="molecule type" value="Genomic_DNA"/>
</dbReference>
<gene>
    <name evidence="2" type="ORF">FOZ61_000097</name>
</gene>
<dbReference type="AlphaFoldDB" id="A0A7J6MFQ9"/>
<organism evidence="2 3">
    <name type="scientific">Perkinsus olseni</name>
    <name type="common">Perkinsus atlanticus</name>
    <dbReference type="NCBI Taxonomy" id="32597"/>
    <lineage>
        <taxon>Eukaryota</taxon>
        <taxon>Sar</taxon>
        <taxon>Alveolata</taxon>
        <taxon>Perkinsozoa</taxon>
        <taxon>Perkinsea</taxon>
        <taxon>Perkinsida</taxon>
        <taxon>Perkinsidae</taxon>
        <taxon>Perkinsus</taxon>
    </lineage>
</organism>
<dbReference type="Proteomes" id="UP000570595">
    <property type="component" value="Unassembled WGS sequence"/>
</dbReference>
<feature type="chain" id="PRO_5029483567" description="Phytase-like domain-containing protein" evidence="1">
    <location>
        <begin position="18"/>
        <end position="385"/>
    </location>
</feature>
<evidence type="ECO:0000256" key="1">
    <source>
        <dbReference type="SAM" id="SignalP"/>
    </source>
</evidence>
<evidence type="ECO:0000313" key="2">
    <source>
        <dbReference type="EMBL" id="KAF4670403.1"/>
    </source>
</evidence>
<sequence>MMFISLFLAALLGITTGQGTVVEIEQSRLPLRNNSQEKILRSSLGTLKHVQTLQLVGVGANSRNFRHLSSLAVTADGSQILAVNDDGMCSPLSPVASLFIDVKIKPISGGVFDVLGATTFPMRDPEGNIIPFNAQGLAVEGIYQGRGIGNFFVSSLADGKVYRYSRRMTIQTILGRLRVELPLMTFRFPNGIQSRQSVDLGLTDVFGDCRYDEGPEAILRPEDKSEFSLLMFCRVAMSLAPTSAPRREVFIGFAYNEFKNVARRFYVESTRRPWAGILQITDMAELSNGDIMFVFSIRFKEDIMTIGYVRRKDLSRALSQGETVKPVSIADISRRERYNIGEEVGLAVREDPKSGKTFVYIVNHDFYGEAGVTLLTTFEWTTASR</sequence>
<evidence type="ECO:0008006" key="4">
    <source>
        <dbReference type="Google" id="ProtNLM"/>
    </source>
</evidence>
<accession>A0A7J6MFQ9</accession>
<comment type="caution">
    <text evidence="2">The sequence shown here is derived from an EMBL/GenBank/DDBJ whole genome shotgun (WGS) entry which is preliminary data.</text>
</comment>
<reference evidence="2 3" key="1">
    <citation type="submission" date="2020-04" db="EMBL/GenBank/DDBJ databases">
        <title>Perkinsus olseni comparative genomics.</title>
        <authorList>
            <person name="Bogema D.R."/>
        </authorList>
    </citation>
    <scope>NUCLEOTIDE SEQUENCE [LARGE SCALE GENOMIC DNA]</scope>
    <source>
        <strain evidence="2">ATCC PRA-179</strain>
    </source>
</reference>
<keyword evidence="1" id="KW-0732">Signal</keyword>
<feature type="signal peptide" evidence="1">
    <location>
        <begin position="1"/>
        <end position="17"/>
    </location>
</feature>
<evidence type="ECO:0000313" key="3">
    <source>
        <dbReference type="Proteomes" id="UP000570595"/>
    </source>
</evidence>